<evidence type="ECO:0000256" key="5">
    <source>
        <dbReference type="ARBA" id="ARBA00022801"/>
    </source>
</evidence>
<dbReference type="GO" id="GO:0006046">
    <property type="term" value="P:N-acetylglucosamine catabolic process"/>
    <property type="evidence" value="ECO:0007669"/>
    <property type="project" value="TreeGrafter"/>
</dbReference>
<gene>
    <name evidence="14" type="primary">nagA</name>
    <name evidence="14" type="ORF">M0651_16735</name>
</gene>
<feature type="binding site" evidence="11">
    <location>
        <begin position="229"/>
        <end position="230"/>
    </location>
    <ligand>
        <name>substrate</name>
    </ligand>
</feature>
<evidence type="ECO:0000256" key="12">
    <source>
        <dbReference type="PIRSR" id="PIRSR038994-3"/>
    </source>
</evidence>
<reference evidence="14" key="1">
    <citation type="submission" date="2022-04" db="EMBL/GenBank/DDBJ databases">
        <authorList>
            <person name="Seo M.-J."/>
        </authorList>
    </citation>
    <scope>NUCLEOTIDE SEQUENCE</scope>
    <source>
        <strain evidence="14">MBLB2552</strain>
    </source>
</reference>
<evidence type="ECO:0000259" key="13">
    <source>
        <dbReference type="Pfam" id="PF01979"/>
    </source>
</evidence>
<comment type="caution">
    <text evidence="14">The sequence shown here is derived from an EMBL/GenBank/DDBJ whole genome shotgun (WGS) entry which is preliminary data.</text>
</comment>
<feature type="binding site" evidence="11">
    <location>
        <position position="261"/>
    </location>
    <ligand>
        <name>substrate</name>
    </ligand>
</feature>
<evidence type="ECO:0000313" key="14">
    <source>
        <dbReference type="EMBL" id="MCK8488820.1"/>
    </source>
</evidence>
<dbReference type="PIRSF" id="PIRSF038994">
    <property type="entry name" value="NagA"/>
    <property type="match status" value="1"/>
</dbReference>
<feature type="domain" description="Amidohydrolase-related" evidence="13">
    <location>
        <begin position="60"/>
        <end position="390"/>
    </location>
</feature>
<dbReference type="RefSeq" id="WP_248552874.1">
    <property type="nucleotide sequence ID" value="NZ_JALPRK010000017.1"/>
</dbReference>
<dbReference type="NCBIfam" id="TIGR00221">
    <property type="entry name" value="nagA"/>
    <property type="match status" value="1"/>
</dbReference>
<evidence type="ECO:0000256" key="1">
    <source>
        <dbReference type="ARBA" id="ARBA00010716"/>
    </source>
</evidence>
<dbReference type="SUPFAM" id="SSF51338">
    <property type="entry name" value="Composite domain of metallo-dependent hydrolases"/>
    <property type="match status" value="1"/>
</dbReference>
<evidence type="ECO:0000256" key="7">
    <source>
        <dbReference type="ARBA" id="ARBA00047647"/>
    </source>
</evidence>
<evidence type="ECO:0000256" key="10">
    <source>
        <dbReference type="PIRSR" id="PIRSR038994-1"/>
    </source>
</evidence>
<dbReference type="EMBL" id="JALPRK010000017">
    <property type="protein sequence ID" value="MCK8488820.1"/>
    <property type="molecule type" value="Genomic_DNA"/>
</dbReference>
<evidence type="ECO:0000256" key="8">
    <source>
        <dbReference type="ARBA" id="ARBA00060590"/>
    </source>
</evidence>
<dbReference type="InterPro" id="IPR011059">
    <property type="entry name" value="Metal-dep_hydrolase_composite"/>
</dbReference>
<evidence type="ECO:0000256" key="2">
    <source>
        <dbReference type="ARBA" id="ARBA00011899"/>
    </source>
</evidence>
<dbReference type="PANTHER" id="PTHR11113:SF14">
    <property type="entry name" value="N-ACETYLGLUCOSAMINE-6-PHOSPHATE DEACETYLASE"/>
    <property type="match status" value="1"/>
</dbReference>
<dbReference type="AlphaFoldDB" id="A0A9X1XZZ0"/>
<evidence type="ECO:0000313" key="15">
    <source>
        <dbReference type="Proteomes" id="UP001139534"/>
    </source>
</evidence>
<protein>
    <recommendedName>
        <fullName evidence="3">N-acetylglucosamine-6-phosphate deacetylase</fullName>
        <ecNumber evidence="2">3.5.1.25</ecNumber>
    </recommendedName>
</protein>
<comment type="similarity">
    <text evidence="1 9">Belongs to the metallo-dependent hydrolases superfamily. NagA family.</text>
</comment>
<feature type="active site" description="Proton donor/acceptor" evidence="10">
    <location>
        <position position="284"/>
    </location>
</feature>
<dbReference type="GO" id="GO:0046872">
    <property type="term" value="F:metal ion binding"/>
    <property type="evidence" value="ECO:0007669"/>
    <property type="project" value="UniProtKB-KW"/>
</dbReference>
<dbReference type="GO" id="GO:0008448">
    <property type="term" value="F:N-acetylglucosamine-6-phosphate deacetylase activity"/>
    <property type="evidence" value="ECO:0007669"/>
    <property type="project" value="UniProtKB-EC"/>
</dbReference>
<evidence type="ECO:0000256" key="3">
    <source>
        <dbReference type="ARBA" id="ARBA00018029"/>
    </source>
</evidence>
<dbReference type="EC" id="3.5.1.25" evidence="2"/>
<dbReference type="InterPro" id="IPR032466">
    <property type="entry name" value="Metal_Hydrolase"/>
</dbReference>
<keyword evidence="15" id="KW-1185">Reference proteome</keyword>
<comment type="pathway">
    <text evidence="8">Amino-sugar metabolism; N-acetylneuraminate degradation; D-fructose 6-phosphate from N-acetylneuraminate: step 4/5.</text>
</comment>
<feature type="binding site" evidence="12">
    <location>
        <position position="205"/>
    </location>
    <ligand>
        <name>Zn(2+)</name>
        <dbReference type="ChEBI" id="CHEBI:29105"/>
    </ligand>
</feature>
<dbReference type="PANTHER" id="PTHR11113">
    <property type="entry name" value="N-ACETYLGLUCOSAMINE-6-PHOSPHATE DEACETYLASE"/>
    <property type="match status" value="1"/>
</dbReference>
<evidence type="ECO:0000256" key="4">
    <source>
        <dbReference type="ARBA" id="ARBA00022723"/>
    </source>
</evidence>
<feature type="binding site" evidence="11">
    <location>
        <begin position="319"/>
        <end position="321"/>
    </location>
    <ligand>
        <name>substrate</name>
    </ligand>
</feature>
<dbReference type="InterPro" id="IPR006680">
    <property type="entry name" value="Amidohydro-rel"/>
</dbReference>
<comment type="cofactor">
    <cofactor evidence="12">
        <name>a divalent metal cation</name>
        <dbReference type="ChEBI" id="CHEBI:60240"/>
    </cofactor>
    <text evidence="12">Binds 1 divalent metal cation per subunit.</text>
</comment>
<organism evidence="14 15">
    <name type="scientific">Paenibacillus mellifer</name>
    <dbReference type="NCBI Taxonomy" id="2937794"/>
    <lineage>
        <taxon>Bacteria</taxon>
        <taxon>Bacillati</taxon>
        <taxon>Bacillota</taxon>
        <taxon>Bacilli</taxon>
        <taxon>Bacillales</taxon>
        <taxon>Paenibacillaceae</taxon>
        <taxon>Paenibacillus</taxon>
    </lineage>
</organism>
<dbReference type="InterPro" id="IPR003764">
    <property type="entry name" value="GlcNAc_6-P_deAcase"/>
</dbReference>
<proteinExistence type="inferred from homology"/>
<evidence type="ECO:0000256" key="11">
    <source>
        <dbReference type="PIRSR" id="PIRSR038994-2"/>
    </source>
</evidence>
<dbReference type="Gene3D" id="3.20.20.140">
    <property type="entry name" value="Metal-dependent hydrolases"/>
    <property type="match status" value="1"/>
</dbReference>
<evidence type="ECO:0000256" key="6">
    <source>
        <dbReference type="ARBA" id="ARBA00023277"/>
    </source>
</evidence>
<keyword evidence="5 9" id="KW-0378">Hydrolase</keyword>
<dbReference type="Proteomes" id="UP001139534">
    <property type="component" value="Unassembled WGS sequence"/>
</dbReference>
<dbReference type="FunFam" id="3.20.20.140:FF:000004">
    <property type="entry name" value="N-acetylglucosamine-6-phosphate deacetylase"/>
    <property type="match status" value="1"/>
</dbReference>
<dbReference type="Gene3D" id="2.30.40.10">
    <property type="entry name" value="Urease, subunit C, domain 1"/>
    <property type="match status" value="1"/>
</dbReference>
<dbReference type="CDD" id="cd00854">
    <property type="entry name" value="NagA"/>
    <property type="match status" value="1"/>
</dbReference>
<feature type="binding site" evidence="12">
    <location>
        <position position="226"/>
    </location>
    <ligand>
        <name>Zn(2+)</name>
        <dbReference type="ChEBI" id="CHEBI:29105"/>
    </ligand>
</feature>
<feature type="binding site" evidence="12">
    <location>
        <position position="139"/>
    </location>
    <ligand>
        <name>Zn(2+)</name>
        <dbReference type="ChEBI" id="CHEBI:29105"/>
    </ligand>
</feature>
<feature type="binding site" evidence="11">
    <location>
        <position position="150"/>
    </location>
    <ligand>
        <name>substrate</name>
    </ligand>
</feature>
<keyword evidence="6 9" id="KW-0119">Carbohydrate metabolism</keyword>
<evidence type="ECO:0000256" key="9">
    <source>
        <dbReference type="PIRNR" id="PIRNR038994"/>
    </source>
</evidence>
<name>A0A9X1XZZ0_9BACL</name>
<dbReference type="SUPFAM" id="SSF51556">
    <property type="entry name" value="Metallo-dependent hydrolases"/>
    <property type="match status" value="1"/>
</dbReference>
<dbReference type="Pfam" id="PF01979">
    <property type="entry name" value="Amidohydro_1"/>
    <property type="match status" value="1"/>
</dbReference>
<accession>A0A9X1XZZ0</accession>
<keyword evidence="4 12" id="KW-0479">Metal-binding</keyword>
<sequence>MSGNSRTFNLVHAEVITPRGTFHDGAVAVEDGVITYVGTTDGLPKSHTAEAETIDAGGRYVLPGFIDVHVHGGMLEDFSKPSKQGLDAITKLHCSQGTTSMLATTMTLPKAMIDNVLAEVHHYMVGEMPYAQLVGVHLEGPFISPKWRGAQNPEHIVPPNWEWVEAWDRQYPGLIKQVTFAPEREGAHELIRYLRKQGIVAAAGHTDATYEEIMSAYEVGLNHSVHMFNAMTPLHHRKPGTAGAILSTPGISAEIIADGIHVHHAAIQLLASVKTGTNLILITDAMSAAGLGNGDYMLGDLPVVVKDNVCTLRDSEGTLAGSTLTMIRGFRHLVREVGLSVERASEAASGNPAKLIRIDHLTGSVETGKHADLLLVDRDLELQQVWVKGRSFRENE</sequence>
<comment type="catalytic activity">
    <reaction evidence="7">
        <text>N-acetyl-D-glucosamine 6-phosphate + H2O = D-glucosamine 6-phosphate + acetate</text>
        <dbReference type="Rhea" id="RHEA:22936"/>
        <dbReference type="ChEBI" id="CHEBI:15377"/>
        <dbReference type="ChEBI" id="CHEBI:30089"/>
        <dbReference type="ChEBI" id="CHEBI:57513"/>
        <dbReference type="ChEBI" id="CHEBI:58725"/>
        <dbReference type="EC" id="3.5.1.25"/>
    </reaction>
</comment>
<feature type="binding site" evidence="11">
    <location>
        <position position="237"/>
    </location>
    <ligand>
        <name>substrate</name>
    </ligand>
</feature>